<evidence type="ECO:0000313" key="3">
    <source>
        <dbReference type="Proteomes" id="UP000727056"/>
    </source>
</evidence>
<protein>
    <submittedName>
        <fullName evidence="2">DUF397 domain-containing protein</fullName>
    </submittedName>
</protein>
<evidence type="ECO:0000313" key="2">
    <source>
        <dbReference type="EMBL" id="NJQ15926.1"/>
    </source>
</evidence>
<comment type="caution">
    <text evidence="2">The sequence shown here is derived from an EMBL/GenBank/DDBJ whole genome shotgun (WGS) entry which is preliminary data.</text>
</comment>
<dbReference type="InterPro" id="IPR007278">
    <property type="entry name" value="DUF397"/>
</dbReference>
<organism evidence="2 3">
    <name type="scientific">Streptomyces bohaiensis</name>
    <dbReference type="NCBI Taxonomy" id="1431344"/>
    <lineage>
        <taxon>Bacteria</taxon>
        <taxon>Bacillati</taxon>
        <taxon>Actinomycetota</taxon>
        <taxon>Actinomycetes</taxon>
        <taxon>Kitasatosporales</taxon>
        <taxon>Streptomycetaceae</taxon>
        <taxon>Streptomyces</taxon>
    </lineage>
</organism>
<sequence>MNTTSQLKPAYWVKSSYSGGNGGQCVEWAPGIASSTGTVPVRDSKIPAGPAITVPADAFAAFVAGLKSGSLPG</sequence>
<proteinExistence type="predicted"/>
<name>A0ABX1CCC1_9ACTN</name>
<dbReference type="Proteomes" id="UP000727056">
    <property type="component" value="Unassembled WGS sequence"/>
</dbReference>
<feature type="domain" description="DUF397" evidence="1">
    <location>
        <begin position="11"/>
        <end position="67"/>
    </location>
</feature>
<dbReference type="RefSeq" id="WP_168088676.1">
    <property type="nucleotide sequence ID" value="NZ_BHZH01000015.1"/>
</dbReference>
<dbReference type="Pfam" id="PF04149">
    <property type="entry name" value="DUF397"/>
    <property type="match status" value="1"/>
</dbReference>
<keyword evidence="3" id="KW-1185">Reference proteome</keyword>
<evidence type="ECO:0000259" key="1">
    <source>
        <dbReference type="Pfam" id="PF04149"/>
    </source>
</evidence>
<dbReference type="EMBL" id="JAAVJC010000105">
    <property type="protein sequence ID" value="NJQ15926.1"/>
    <property type="molecule type" value="Genomic_DNA"/>
</dbReference>
<reference evidence="2 3" key="1">
    <citation type="submission" date="2020-03" db="EMBL/GenBank/DDBJ databases">
        <title>Draft genome of Streptomyces sp. ventii, isolated from the Axial Seamount in the Pacific Ocean, and resequencing of the two type strains Streptomyces lonarensis strain NCL 716 and Streptomyces bohaiensis strain 11A07.</title>
        <authorList>
            <person name="Loughran R.M."/>
            <person name="Pfannmuller K.M."/>
            <person name="Wasson B.J."/>
            <person name="Deadmond M.C."/>
            <person name="Paddock B.E."/>
            <person name="Koyack M.J."/>
            <person name="Gallegos D.A."/>
            <person name="Mitchell E.A."/>
            <person name="Ushijima B."/>
            <person name="Saw J.H."/>
            <person name="Mcphail K.L."/>
            <person name="Videau P."/>
        </authorList>
    </citation>
    <scope>NUCLEOTIDE SEQUENCE [LARGE SCALE GENOMIC DNA]</scope>
    <source>
        <strain evidence="2 3">11A07</strain>
    </source>
</reference>
<accession>A0ABX1CCC1</accession>
<gene>
    <name evidence="2" type="ORF">HCN52_13445</name>
</gene>